<name>A0AAD3DYK5_9CHLO</name>
<accession>A0AAD3DYK5</accession>
<organism evidence="8 9">
    <name type="scientific">Astrephomene gubernaculifera</name>
    <dbReference type="NCBI Taxonomy" id="47775"/>
    <lineage>
        <taxon>Eukaryota</taxon>
        <taxon>Viridiplantae</taxon>
        <taxon>Chlorophyta</taxon>
        <taxon>core chlorophytes</taxon>
        <taxon>Chlorophyceae</taxon>
        <taxon>CS clade</taxon>
        <taxon>Chlamydomonadales</taxon>
        <taxon>Astrephomenaceae</taxon>
        <taxon>Astrephomene</taxon>
    </lineage>
</organism>
<evidence type="ECO:0000256" key="1">
    <source>
        <dbReference type="ARBA" id="ARBA00005173"/>
    </source>
</evidence>
<dbReference type="GO" id="GO:0009507">
    <property type="term" value="C:chloroplast"/>
    <property type="evidence" value="ECO:0007669"/>
    <property type="project" value="UniProtKB-SubCell"/>
</dbReference>
<dbReference type="GO" id="GO:0016630">
    <property type="term" value="F:protochlorophyllide reductase activity"/>
    <property type="evidence" value="ECO:0007669"/>
    <property type="project" value="UniProtKB-EC"/>
</dbReference>
<dbReference type="PANTHER" id="PTHR44419:SF19">
    <property type="entry name" value="PROTOCHLOROPHYLLIDE REDUCTASE A, CHLOROPLASTIC"/>
    <property type="match status" value="1"/>
</dbReference>
<dbReference type="GO" id="GO:0015995">
    <property type="term" value="P:chlorophyll biosynthetic process"/>
    <property type="evidence" value="ECO:0007669"/>
    <property type="project" value="UniProtKB-KW"/>
</dbReference>
<reference evidence="8 9" key="1">
    <citation type="journal article" date="2021" name="Sci. Rep.">
        <title>Genome sequencing of the multicellular alga Astrephomene provides insights into convergent evolution of germ-soma differentiation.</title>
        <authorList>
            <person name="Yamashita S."/>
            <person name="Yamamoto K."/>
            <person name="Matsuzaki R."/>
            <person name="Suzuki S."/>
            <person name="Yamaguchi H."/>
            <person name="Hirooka S."/>
            <person name="Minakuchi Y."/>
            <person name="Miyagishima S."/>
            <person name="Kawachi M."/>
            <person name="Toyoda A."/>
            <person name="Nozaki H."/>
        </authorList>
    </citation>
    <scope>NUCLEOTIDE SEQUENCE [LARGE SCALE GENOMIC DNA]</scope>
    <source>
        <strain evidence="8 9">NIES-4017</strain>
    </source>
</reference>
<evidence type="ECO:0000256" key="7">
    <source>
        <dbReference type="RuleBase" id="RU365001"/>
    </source>
</evidence>
<keyword evidence="7" id="KW-0150">Chloroplast</keyword>
<dbReference type="EC" id="1.3.1.33" evidence="7"/>
<comment type="similarity">
    <text evidence="2 7">Belongs to the short-chain dehydrogenases/reductases (SDR) family. POR subfamily.</text>
</comment>
<dbReference type="Proteomes" id="UP001054857">
    <property type="component" value="Unassembled WGS sequence"/>
</dbReference>
<sequence length="399" mass="41896">MSTLTSSKLSSAGVQAAHKAPRAAQVARLTSRATSSARAAPLAFKPVSRSSLTITAAAAAVAPAPSASLADALKPNVIARVPPTQQKQTCIITGASSGLGLNAAKALAATGDWHVVMACRDFLKAEKAAKAIGMPSGSYSILHLDLASLESVRQFVANFKATGRRLDALVCNAAIYMPTAKEPKFTADGFELSVGTNHLGHFLLANLLLEDLKAAPNQQPRCVIVGSITGNTNTLAGNVPPKANLGDLSGLAGGVSPASPMMDGAEFNGAKAYKDSKVACMMTVRQLHQRFHAATGITFASLYPGCIAETGLFREHYGLFKKLFPPFQKYVTKGYVSEQEAGKRLAQVVSDPSLDRSGAYWSWSSSTGTFENQVSEEVADDTKAAKLWELSARLVGLNA</sequence>
<comment type="pathway">
    <text evidence="1 7">Porphyrin-containing compound metabolism; chlorophyll biosynthesis.</text>
</comment>
<comment type="function">
    <text evidence="7">Phototransformation of protochlorophyllide (Pchlide) to chlorophyllide (Chlide).</text>
</comment>
<evidence type="ECO:0000313" key="9">
    <source>
        <dbReference type="Proteomes" id="UP001054857"/>
    </source>
</evidence>
<comment type="catalytic activity">
    <reaction evidence="7">
        <text>chlorophyllide a + NADP(+) = protochlorophyllide a + NADPH + H(+)</text>
        <dbReference type="Rhea" id="RHEA:11132"/>
        <dbReference type="ChEBI" id="CHEBI:15378"/>
        <dbReference type="ChEBI" id="CHEBI:57783"/>
        <dbReference type="ChEBI" id="CHEBI:58349"/>
        <dbReference type="ChEBI" id="CHEBI:83348"/>
        <dbReference type="ChEBI" id="CHEBI:83350"/>
        <dbReference type="EC" id="1.3.1.33"/>
    </reaction>
</comment>
<protein>
    <recommendedName>
        <fullName evidence="7">NADPH-protochlorophyllide oxidoreductase</fullName>
        <ecNumber evidence="7">1.3.1.33</ecNumber>
    </recommendedName>
</protein>
<evidence type="ECO:0000313" key="8">
    <source>
        <dbReference type="EMBL" id="GFR50399.1"/>
    </source>
</evidence>
<dbReference type="Gene3D" id="3.40.50.720">
    <property type="entry name" value="NAD(P)-binding Rossmann-like Domain"/>
    <property type="match status" value="1"/>
</dbReference>
<comment type="subcellular location">
    <subcellularLocation>
        <location evidence="7">Plastid</location>
        <location evidence="7">Chloroplast</location>
    </subcellularLocation>
</comment>
<keyword evidence="9" id="KW-1185">Reference proteome</keyword>
<keyword evidence="4 7" id="KW-0521">NADP</keyword>
<evidence type="ECO:0000256" key="4">
    <source>
        <dbReference type="ARBA" id="ARBA00022857"/>
    </source>
</evidence>
<dbReference type="InterPro" id="IPR036291">
    <property type="entry name" value="NAD(P)-bd_dom_sf"/>
</dbReference>
<dbReference type="SUPFAM" id="SSF51735">
    <property type="entry name" value="NAD(P)-binding Rossmann-fold domains"/>
    <property type="match status" value="1"/>
</dbReference>
<evidence type="ECO:0000256" key="3">
    <source>
        <dbReference type="ARBA" id="ARBA00022531"/>
    </source>
</evidence>
<dbReference type="GO" id="GO:0015979">
    <property type="term" value="P:photosynthesis"/>
    <property type="evidence" value="ECO:0007669"/>
    <property type="project" value="UniProtKB-KW"/>
</dbReference>
<dbReference type="CDD" id="cd09810">
    <property type="entry name" value="LPOR_like_SDR_c_like"/>
    <property type="match status" value="1"/>
</dbReference>
<dbReference type="PRINTS" id="PR00081">
    <property type="entry name" value="GDHRDH"/>
</dbReference>
<dbReference type="PANTHER" id="PTHR44419">
    <property type="entry name" value="PROTOCHLOROPHYLLIDE REDUCTASE C, CHLOROPLASTIC"/>
    <property type="match status" value="1"/>
</dbReference>
<dbReference type="AlphaFoldDB" id="A0AAD3DYK5"/>
<keyword evidence="7" id="KW-0934">Plastid</keyword>
<keyword evidence="6 7" id="KW-0149">Chlorophyll biosynthesis</keyword>
<keyword evidence="5 7" id="KW-0560">Oxidoreductase</keyword>
<gene>
    <name evidence="8" type="ORF">Agub_g12615</name>
</gene>
<dbReference type="Pfam" id="PF00106">
    <property type="entry name" value="adh_short"/>
    <property type="match status" value="1"/>
</dbReference>
<evidence type="ECO:0000256" key="5">
    <source>
        <dbReference type="ARBA" id="ARBA00023002"/>
    </source>
</evidence>
<dbReference type="InterPro" id="IPR005979">
    <property type="entry name" value="Prochl_reduct"/>
</dbReference>
<evidence type="ECO:0000256" key="6">
    <source>
        <dbReference type="ARBA" id="ARBA00023171"/>
    </source>
</evidence>
<evidence type="ECO:0000256" key="2">
    <source>
        <dbReference type="ARBA" id="ARBA00005821"/>
    </source>
</evidence>
<comment type="caution">
    <text evidence="8">The sequence shown here is derived from an EMBL/GenBank/DDBJ whole genome shotgun (WGS) entry which is preliminary data.</text>
</comment>
<dbReference type="InterPro" id="IPR002347">
    <property type="entry name" value="SDR_fam"/>
</dbReference>
<proteinExistence type="inferred from homology"/>
<dbReference type="EMBL" id="BMAR01000037">
    <property type="protein sequence ID" value="GFR50399.1"/>
    <property type="molecule type" value="Genomic_DNA"/>
</dbReference>
<dbReference type="NCBIfam" id="TIGR01289">
    <property type="entry name" value="LPOR"/>
    <property type="match status" value="1"/>
</dbReference>
<keyword evidence="3 7" id="KW-0602">Photosynthesis</keyword>
<keyword evidence="7" id="KW-0809">Transit peptide</keyword>